<evidence type="ECO:0000313" key="4">
    <source>
        <dbReference type="Proteomes" id="UP001161325"/>
    </source>
</evidence>
<proteinExistence type="predicted"/>
<dbReference type="RefSeq" id="WP_284348007.1">
    <property type="nucleotide sequence ID" value="NZ_BRXS01000001.1"/>
</dbReference>
<protein>
    <recommendedName>
        <fullName evidence="2">BIG2 domain-containing protein</fullName>
    </recommendedName>
</protein>
<dbReference type="SUPFAM" id="SSF63829">
    <property type="entry name" value="Calcium-dependent phosphotriesterase"/>
    <property type="match status" value="1"/>
</dbReference>
<dbReference type="Pfam" id="PF02368">
    <property type="entry name" value="Big_2"/>
    <property type="match status" value="1"/>
</dbReference>
<reference evidence="3" key="1">
    <citation type="submission" date="2022-08" db="EMBL/GenBank/DDBJ databases">
        <title>Draft genome sequencing of Roseisolibacter agri AW1220.</title>
        <authorList>
            <person name="Tobiishi Y."/>
            <person name="Tonouchi A."/>
        </authorList>
    </citation>
    <scope>NUCLEOTIDE SEQUENCE</scope>
    <source>
        <strain evidence="3">AW1220</strain>
    </source>
</reference>
<dbReference type="SMART" id="SM00635">
    <property type="entry name" value="BID_2"/>
    <property type="match status" value="2"/>
</dbReference>
<dbReference type="PROSITE" id="PS51257">
    <property type="entry name" value="PROKAR_LIPOPROTEIN"/>
    <property type="match status" value="1"/>
</dbReference>
<dbReference type="InterPro" id="IPR003343">
    <property type="entry name" value="Big_2"/>
</dbReference>
<feature type="domain" description="BIG2" evidence="2">
    <location>
        <begin position="126"/>
        <end position="207"/>
    </location>
</feature>
<gene>
    <name evidence="3" type="ORF">rosag_00840</name>
</gene>
<organism evidence="3 4">
    <name type="scientific">Roseisolibacter agri</name>
    <dbReference type="NCBI Taxonomy" id="2014610"/>
    <lineage>
        <taxon>Bacteria</taxon>
        <taxon>Pseudomonadati</taxon>
        <taxon>Gemmatimonadota</taxon>
        <taxon>Gemmatimonadia</taxon>
        <taxon>Gemmatimonadales</taxon>
        <taxon>Gemmatimonadaceae</taxon>
        <taxon>Roseisolibacter</taxon>
    </lineage>
</organism>
<evidence type="ECO:0000259" key="2">
    <source>
        <dbReference type="SMART" id="SM00635"/>
    </source>
</evidence>
<dbReference type="InterPro" id="IPR008964">
    <property type="entry name" value="Invasin/intimin_cell_adhesion"/>
</dbReference>
<sequence length="811" mass="82195">MLRLPLPLAWRALPRRATLLAVLATAGCGGGGGGIAPTNPPPTQTVTLTTAPAALTCQAGEQVSLAATLTPAQTGATFTFAATNANATVTATGASATVRCVSAGASAITVSAGGQNVTVPVAITAVPVTVSVSMEASSLSIPVGASQPITVRVTASPAGTSTDFRCRSSATGVLTVDSLTCLARGVAPGNAIVTATSVALPTVAATLGFSVTAPVTGPAVRSWSAFRAGIVGDTVVRGSVYGLWGTSATNVWAVASEFAATGEIWRYDGTRWTLARASSGVVLYGISGSGGTDVYAVGERGTVLRWDGSAWSAIASGTTATLRNVFAAGPRLAYAVGDSGVVLRIDASGVARLNPGTTARLDAAWASGTANVYVGGDSGLVVRFDGTSWRRIPTAAGEYVNGIWGTVSGPVFAASSTGRIFQVQTGTATQTASLPFGFTNISGTAANDIYAVGYGVARFDGSSWSEVDAPYDGALLLSAFATTGAAFVGGPDGLVMVRRGTPAAFVTTNARVEWFGVAPLAGNSTLLVGSLGASCRWDGSTCTAQPTGTGATLYGAWGDVGASAIAVGEGVILQYSSGAWRTVRSDVGTLNGVHGRSATDAFAVGSRIFRLQGATWSEMTKPTTNALYAVWSGTANFALAVGQRGTLLRFDGTAWRVAPLLNRTENLLSVWGADTSNVFVGAAGGGLYRFDGATWTAQTSPSTCSVWGIWGASSRDVYAATGCGEVLRYDGTSWTRVIQAPTNLWAITGLPAGGAIAPGGNHLLLRGFPTALVASDLGPRTSRRPADVRTSRGGGALPRTDRFGAPVLRPR</sequence>
<evidence type="ECO:0000256" key="1">
    <source>
        <dbReference type="SAM" id="MobiDB-lite"/>
    </source>
</evidence>
<dbReference type="SUPFAM" id="SSF49373">
    <property type="entry name" value="Invasin/intimin cell-adhesion fragments"/>
    <property type="match status" value="1"/>
</dbReference>
<name>A0AA37Q724_9BACT</name>
<dbReference type="Gene3D" id="2.60.40.1080">
    <property type="match status" value="1"/>
</dbReference>
<evidence type="ECO:0000313" key="3">
    <source>
        <dbReference type="EMBL" id="GLC23571.1"/>
    </source>
</evidence>
<dbReference type="EMBL" id="BRXS01000001">
    <property type="protein sequence ID" value="GLC23571.1"/>
    <property type="molecule type" value="Genomic_DNA"/>
</dbReference>
<comment type="caution">
    <text evidence="3">The sequence shown here is derived from an EMBL/GenBank/DDBJ whole genome shotgun (WGS) entry which is preliminary data.</text>
</comment>
<feature type="domain" description="BIG2" evidence="2">
    <location>
        <begin position="42"/>
        <end position="122"/>
    </location>
</feature>
<keyword evidence="4" id="KW-1185">Reference proteome</keyword>
<feature type="region of interest" description="Disordered" evidence="1">
    <location>
        <begin position="776"/>
        <end position="811"/>
    </location>
</feature>
<accession>A0AA37Q724</accession>
<dbReference type="Proteomes" id="UP001161325">
    <property type="component" value="Unassembled WGS sequence"/>
</dbReference>
<dbReference type="AlphaFoldDB" id="A0AA37Q724"/>